<dbReference type="AlphaFoldDB" id="F4PHX7"/>
<dbReference type="GeneID" id="14877017"/>
<reference evidence="2" key="1">
    <citation type="journal article" date="2011" name="Genome Res.">
        <title>Phylogeny-wide analysis of social amoeba genomes highlights ancient origins for complex intercellular communication.</title>
        <authorList>
            <person name="Heidel A.J."/>
            <person name="Lawal H.M."/>
            <person name="Felder M."/>
            <person name="Schilde C."/>
            <person name="Helps N.R."/>
            <person name="Tunggal B."/>
            <person name="Rivero F."/>
            <person name="John U."/>
            <person name="Schleicher M."/>
            <person name="Eichinger L."/>
            <person name="Platzer M."/>
            <person name="Noegel A.A."/>
            <person name="Schaap P."/>
            <person name="Gloeckner G."/>
        </authorList>
    </citation>
    <scope>NUCLEOTIDE SEQUENCE [LARGE SCALE GENOMIC DNA]</scope>
    <source>
        <strain evidence="2">SH3</strain>
    </source>
</reference>
<evidence type="ECO:0000313" key="1">
    <source>
        <dbReference type="EMBL" id="EGG25311.1"/>
    </source>
</evidence>
<evidence type="ECO:0000313" key="2">
    <source>
        <dbReference type="Proteomes" id="UP000007797"/>
    </source>
</evidence>
<dbReference type="OrthoDB" id="10054811at2759"/>
<dbReference type="EMBL" id="GL883006">
    <property type="protein sequence ID" value="EGG25311.1"/>
    <property type="molecule type" value="Genomic_DNA"/>
</dbReference>
<organism evidence="1 2">
    <name type="scientific">Cavenderia fasciculata</name>
    <name type="common">Slime mold</name>
    <name type="synonym">Dictyostelium fasciculatum</name>
    <dbReference type="NCBI Taxonomy" id="261658"/>
    <lineage>
        <taxon>Eukaryota</taxon>
        <taxon>Amoebozoa</taxon>
        <taxon>Evosea</taxon>
        <taxon>Eumycetozoa</taxon>
        <taxon>Dictyostelia</taxon>
        <taxon>Acytosteliales</taxon>
        <taxon>Cavenderiaceae</taxon>
        <taxon>Cavenderia</taxon>
    </lineage>
</organism>
<name>F4PHX7_CACFS</name>
<gene>
    <name evidence="1" type="ORF">DFA_03560</name>
</gene>
<proteinExistence type="predicted"/>
<sequence>MALSPCMLTAVSMICPAIFYSTFPGNVLVNGQQAYKTIQFNIATDCSSSAGCDFNDGSNWIGGVSPNNGDYIYIASINFTNARPSTPKQTIYSYKSLTLAAISIVGSESVQVEFNTFSGCDVAGEAYLGKSATWNVVGSSDIGAAAVLLDDESSLLLQGDCNFFANSAFFGSGSVYRQESYGSFETQTGPSIFSGSLFIQNQTTVYLYGQNTIGGSFFIDGDTTLDSALITTQAYFEDLQVNVAVVVAAYSALFVTFDFQAPNVTIFTQGQISVNPHLLSTPDGSPIIVSVGSLTAQEYTYAWFGTADTITLGQVNSSGTVEFSGASTIQFTGEPSWIQIFNVDTVNNADGSILNLNLNNTNIAYILAYTSSSANTYVKFNYQGSNQLGSIVSSPLYNTLISVLPNATLDLTDSIIESDENSYFAVEKNALLLIDNSTINTPSILADTNATVQVFDSTLITSIGISYGSSLLLQDTNINYDVNATLSSSVNATGTVVIGGHLYLENDCNLNVLIQDLSSQPSAPVQVQGGAYFSETSQLVVTFANAKRDLKLNQYYNILSSNEPISMPTCILTNPLSNPKYRPQFAINVSSSGVSTLSLIIKFCLKTTVLSLDLNSLNQNNGVIDLGNLEKSQIKTYLNDIDGKALVELTEDLPMSDSKVKGSLIGETNQHGTLSHSAAILKPPPVTNLEESLKVDASSLQVSGQSTTYNVNLTGSVVVVLSDVSGSMALEGQMERLKKSLFQILETYKTNHISLASWETETLVSCWQKYLKLSMGLRKTLNRLIVEAKSSTTVGAKPTKPLFHPYHPDVQIILSKPGIQPIIAQLDHQGQIDLTDLPDGTYTAQLLQYNEPEFIDLGARLMNFNFSLKDLPMSDSKVEGSLIVDGTRDEIKLNTTSDQKGDYSVVLPPSKINLQVTNQHGTLSHSAVVLKPPPVATLEESLKVDPSSLQLSEQSTTYNVKLTGSVVVVLSDVSGSMALEGQMGRLKKSLFQILETYKTKNISLASWDTETYWCLNGKNIQASQNQILFCGHWRRV</sequence>
<protein>
    <submittedName>
        <fullName evidence="1">Uncharacterized protein</fullName>
    </submittedName>
</protein>
<dbReference type="Proteomes" id="UP000007797">
    <property type="component" value="Unassembled WGS sequence"/>
</dbReference>
<dbReference type="KEGG" id="dfa:DFA_03560"/>
<dbReference type="RefSeq" id="XP_004363162.1">
    <property type="nucleotide sequence ID" value="XM_004363105.1"/>
</dbReference>
<keyword evidence="2" id="KW-1185">Reference proteome</keyword>
<accession>F4PHX7</accession>